<reference evidence="1" key="2">
    <citation type="submission" date="2011-02" db="EMBL/GenBank/DDBJ databases">
        <authorList>
            <person name="MacLean D."/>
        </authorList>
    </citation>
    <scope>NUCLEOTIDE SEQUENCE</scope>
</reference>
<gene>
    <name evidence="1" type="primary">AlNc14C417G11493</name>
    <name evidence="1" type="ORF">ALNC14_129480</name>
</gene>
<name>F0WZ87_9STRA</name>
<organism evidence="1">
    <name type="scientific">Albugo laibachii Nc14</name>
    <dbReference type="NCBI Taxonomy" id="890382"/>
    <lineage>
        <taxon>Eukaryota</taxon>
        <taxon>Sar</taxon>
        <taxon>Stramenopiles</taxon>
        <taxon>Oomycota</taxon>
        <taxon>Peronosporomycetes</taxon>
        <taxon>Albuginales</taxon>
        <taxon>Albuginaceae</taxon>
        <taxon>Albugo</taxon>
    </lineage>
</organism>
<reference evidence="1" key="1">
    <citation type="journal article" date="2011" name="PLoS Biol.">
        <title>Gene gain and loss during evolution of obligate parasitism in the white rust pathogen of Arabidopsis thaliana.</title>
        <authorList>
            <person name="Kemen E."/>
            <person name="Gardiner A."/>
            <person name="Schultz-Larsen T."/>
            <person name="Kemen A.C."/>
            <person name="Balmuth A.L."/>
            <person name="Robert-Seilaniantz A."/>
            <person name="Bailey K."/>
            <person name="Holub E."/>
            <person name="Studholme D.J."/>
            <person name="Maclean D."/>
            <person name="Jones J.D."/>
        </authorList>
    </citation>
    <scope>NUCLEOTIDE SEQUENCE</scope>
</reference>
<accession>F0WZ87</accession>
<dbReference type="EMBL" id="FR824460">
    <property type="protein sequence ID" value="CCA26804.1"/>
    <property type="molecule type" value="Genomic_DNA"/>
</dbReference>
<dbReference type="AlphaFoldDB" id="F0WZ87"/>
<sequence>MKKSIHLSSQIFEIEPESIYFLIDSEYISETCSTRFDPSGHIRFVCLDGELQLLTQANNKVSCNLPPWPCIQHFCEWMDKILKSDSNQMNDQSTHSVICIYMTKDFEQKQASESLVSDFALHKPHIRIQVIAVYLMCCWQIRSRKQSVQEAWNTYELYHKFRSIYPPFSYIGFPWWLDDDKDIAKPREVDPALGTMVMNMFLEGDDMRCKTSTTEFVSWDDVFVSLCSFARMHATYQISESFCSPVVTSNNGIVRLTVTLSLAIVTSNDLKHLASLHTSLKATIVRVESDTYSTPSDSNFGLKTINVKLSELEADSEDKPLKVFSSRKETKTWKVLSQFLHICETQNGSIILLSSLPDVPLWICGYLIKHEQLSAQEASSWLRSCTSGHFACSSQHLFFLKRWRVRLTQAGDECRRKVQEKRVNVAATSRMNDGNSSKLCKQYRRISMGRVNLSADALLGIRTGQQNDSMMASASLGVSHPVHAALSPSTRAAQSNKHRQMINVSRLQKDQDIDRDPVIRSDYGAIRRYLNPTSK</sequence>
<protein>
    <submittedName>
        <fullName evidence="1">AlNc14C417G11493 protein</fullName>
    </submittedName>
</protein>
<proteinExistence type="predicted"/>
<evidence type="ECO:0000313" key="1">
    <source>
        <dbReference type="EMBL" id="CCA26804.1"/>
    </source>
</evidence>
<dbReference type="HOGENOM" id="CLU_509430_0_0_1"/>